<name>A0ABV4J7V5_9ACTN</name>
<proteinExistence type="predicted"/>
<sequence>MPADTLLARARLFAALHPDDTGHAEVLARLDPSWRPPAPASTLEATGRAALDTWLSRPGRPPLDLTAARTARVDQVQQPPAAPVLSAAAVRMPREPRGASGFYAPDTRERRWVLISPRVPSASRWTRYARRLLSLPGSPFTALRVAVQQLPDTRGQAVFRTDPDNGRHWVEISVDPVRARPGRAMDRTLRHELAHVADETARRRQCTAAAWLAGFSDEHRSTVGESFARHMEDVLTHQDDPEETVRAAQQWAAARRPRRGVYR</sequence>
<evidence type="ECO:0000313" key="2">
    <source>
        <dbReference type="Proteomes" id="UP001567537"/>
    </source>
</evidence>
<protein>
    <submittedName>
        <fullName evidence="1">Uncharacterized protein</fullName>
    </submittedName>
</protein>
<keyword evidence="2" id="KW-1185">Reference proteome</keyword>
<reference evidence="1 2" key="1">
    <citation type="journal article" date="2021" name="Res Sq">
        <title>Streptomyces Pimoensis sp. nov., Isolated From the Taklimakan Desert in Xinjiang, China.</title>
        <authorList>
            <person name="Zhang P."/>
            <person name="Luo X."/>
            <person name="Luo X."/>
            <person name="Liu Z."/>
            <person name="Xia Z."/>
            <person name="Wan C."/>
            <person name="zhang L."/>
        </authorList>
    </citation>
    <scope>NUCLEOTIDE SEQUENCE [LARGE SCALE GENOMIC DNA]</scope>
    <source>
        <strain evidence="1 2">TRM75549</strain>
    </source>
</reference>
<gene>
    <name evidence="1" type="ORF">KYY02_31165</name>
</gene>
<accession>A0ABV4J7V5</accession>
<organism evidence="1 2">
    <name type="scientific">Streptomyces pimonensis</name>
    <dbReference type="NCBI Taxonomy" id="2860288"/>
    <lineage>
        <taxon>Bacteria</taxon>
        <taxon>Bacillati</taxon>
        <taxon>Actinomycetota</taxon>
        <taxon>Actinomycetes</taxon>
        <taxon>Kitasatosporales</taxon>
        <taxon>Streptomycetaceae</taxon>
        <taxon>Streptomyces</taxon>
    </lineage>
</organism>
<comment type="caution">
    <text evidence="1">The sequence shown here is derived from an EMBL/GenBank/DDBJ whole genome shotgun (WGS) entry which is preliminary data.</text>
</comment>
<evidence type="ECO:0000313" key="1">
    <source>
        <dbReference type="EMBL" id="MEZ3182959.1"/>
    </source>
</evidence>
<dbReference type="RefSeq" id="WP_371244180.1">
    <property type="nucleotide sequence ID" value="NZ_JAHWZY010000059.1"/>
</dbReference>
<dbReference type="EMBL" id="JAHWZY010000059">
    <property type="protein sequence ID" value="MEZ3182959.1"/>
    <property type="molecule type" value="Genomic_DNA"/>
</dbReference>
<dbReference type="Proteomes" id="UP001567537">
    <property type="component" value="Unassembled WGS sequence"/>
</dbReference>